<dbReference type="InterPro" id="IPR037066">
    <property type="entry name" value="Plug_dom_sf"/>
</dbReference>
<dbReference type="GO" id="GO:0015420">
    <property type="term" value="F:ABC-type vitamin B12 transporter activity"/>
    <property type="evidence" value="ECO:0007669"/>
    <property type="project" value="InterPro"/>
</dbReference>
<comment type="subcellular location">
    <subcellularLocation>
        <location evidence="1 11">Cell outer membrane</location>
        <topology evidence="1 11">Multi-pass membrane protein</topology>
    </subcellularLocation>
</comment>
<proteinExistence type="inferred from homology"/>
<dbReference type="GO" id="GO:0015288">
    <property type="term" value="F:porin activity"/>
    <property type="evidence" value="ECO:0007669"/>
    <property type="project" value="UniProtKB-KW"/>
</dbReference>
<keyword evidence="2 11" id="KW-0813">Transport</keyword>
<dbReference type="InterPro" id="IPR039426">
    <property type="entry name" value="TonB-dep_rcpt-like"/>
</dbReference>
<dbReference type="NCBIfam" id="TIGR01779">
    <property type="entry name" value="TonB-B12"/>
    <property type="match status" value="1"/>
</dbReference>
<evidence type="ECO:0000256" key="10">
    <source>
        <dbReference type="ARBA" id="ARBA00023237"/>
    </source>
</evidence>
<evidence type="ECO:0000256" key="2">
    <source>
        <dbReference type="ARBA" id="ARBA00022448"/>
    </source>
</evidence>
<evidence type="ECO:0000256" key="5">
    <source>
        <dbReference type="ARBA" id="ARBA00022729"/>
    </source>
</evidence>
<evidence type="ECO:0000256" key="12">
    <source>
        <dbReference type="RuleBase" id="RU003357"/>
    </source>
</evidence>
<comment type="similarity">
    <text evidence="11 12">Belongs to the TonB-dependent receptor family.</text>
</comment>
<evidence type="ECO:0000256" key="13">
    <source>
        <dbReference type="SAM" id="SignalP"/>
    </source>
</evidence>
<feature type="domain" description="TonB-dependent receptor plug" evidence="15">
    <location>
        <begin position="50"/>
        <end position="156"/>
    </location>
</feature>
<keyword evidence="6" id="KW-0406">Ion transport</keyword>
<dbReference type="InterPro" id="IPR010101">
    <property type="entry name" value="B12_transptr_BtuB"/>
</dbReference>
<keyword evidence="9 11" id="KW-0472">Membrane</keyword>
<feature type="domain" description="TonB-dependent receptor-like beta-barrel" evidence="14">
    <location>
        <begin position="226"/>
        <end position="598"/>
    </location>
</feature>
<dbReference type="Proteomes" id="UP000219374">
    <property type="component" value="Unassembled WGS sequence"/>
</dbReference>
<keyword evidence="5 13" id="KW-0732">Signal</keyword>
<accession>A0A286D1X5</accession>
<evidence type="ECO:0000256" key="9">
    <source>
        <dbReference type="ARBA" id="ARBA00023136"/>
    </source>
</evidence>
<dbReference type="InterPro" id="IPR012910">
    <property type="entry name" value="Plug_dom"/>
</dbReference>
<dbReference type="Pfam" id="PF00593">
    <property type="entry name" value="TonB_dep_Rec_b-barrel"/>
    <property type="match status" value="1"/>
</dbReference>
<evidence type="ECO:0000313" key="16">
    <source>
        <dbReference type="EMBL" id="SOD52653.1"/>
    </source>
</evidence>
<evidence type="ECO:0000256" key="8">
    <source>
        <dbReference type="ARBA" id="ARBA00023114"/>
    </source>
</evidence>
<protein>
    <submittedName>
        <fullName evidence="16">Vitamin B12 transporter</fullName>
    </submittedName>
</protein>
<dbReference type="CDD" id="cd01347">
    <property type="entry name" value="ligand_gated_channel"/>
    <property type="match status" value="1"/>
</dbReference>
<dbReference type="SUPFAM" id="SSF56935">
    <property type="entry name" value="Porins"/>
    <property type="match status" value="1"/>
</dbReference>
<evidence type="ECO:0000256" key="7">
    <source>
        <dbReference type="ARBA" id="ARBA00023077"/>
    </source>
</evidence>
<evidence type="ECO:0000256" key="6">
    <source>
        <dbReference type="ARBA" id="ARBA00023065"/>
    </source>
</evidence>
<keyword evidence="7 12" id="KW-0798">TonB box</keyword>
<dbReference type="Gene3D" id="2.170.130.10">
    <property type="entry name" value="TonB-dependent receptor, plug domain"/>
    <property type="match status" value="1"/>
</dbReference>
<dbReference type="GO" id="GO:0006811">
    <property type="term" value="P:monoatomic ion transport"/>
    <property type="evidence" value="ECO:0007669"/>
    <property type="project" value="UniProtKB-KW"/>
</dbReference>
<feature type="chain" id="PRO_5012583532" evidence="13">
    <location>
        <begin position="30"/>
        <end position="626"/>
    </location>
</feature>
<evidence type="ECO:0000259" key="14">
    <source>
        <dbReference type="Pfam" id="PF00593"/>
    </source>
</evidence>
<dbReference type="GO" id="GO:0046930">
    <property type="term" value="C:pore complex"/>
    <property type="evidence" value="ECO:0007669"/>
    <property type="project" value="UniProtKB-KW"/>
</dbReference>
<name>A0A286D1X5_9GAMM</name>
<keyword evidence="3 11" id="KW-1134">Transmembrane beta strand</keyword>
<sequence>MQYRIPGRSPVLRTLSLAVALGLPGLAMAAAATTDLDEIIVTATRTEVALRDSLVPAQVIGREEIERTQARSLLDLLKGRAGLSFSNQGGSGKLTTLNIRGADSDHVLVLVDGIRVGSATAGLASFQDLPIDQIDRIEIVRGPRSSLYGSEAIGGVIQIFTRRDRGALRPRFRVGIGSHNLREASAGVGGGNERGWFGADLAYQRTDGINACRGSAATFQGCFADEPDRDGYRNRSVNLRGGYTFTDTLRLEANALHASAFNEFDGSIFGGNEAENIQQVFGSKLSWTPTERINVAVQAGRAYDKSDNYFAQAGSPRAYVSTFDTRRDTASVQADFSLAEQHLLSAGADWQKDAIESTTGYAVDDRDNKALFVEYQGRVGRQRLQASVRNDDNEQFGNHTTGSLGWGLDFAHGLRLNTSVATGFRAPSFNELYFPFSGNPDLGPEESTSVNVGLAQYAERWNWTFNIYQTKVDDLIGYDSAFNLIQAEEARLRGAELTFEARVAGFDLSTQFSHVDPRNRSNDANYNKLLARRARNTARIDVDRSFGAFRTGLTFNAAGERYDNAANTQRLGGYATLDLRVEYAINPSWTLQARANNVFDRDYETIAWYNRPGREYGLSLRYQPAN</sequence>
<keyword evidence="4 11" id="KW-0812">Transmembrane</keyword>
<dbReference type="InterPro" id="IPR000531">
    <property type="entry name" value="Beta-barrel_TonB"/>
</dbReference>
<evidence type="ECO:0000256" key="11">
    <source>
        <dbReference type="PROSITE-ProRule" id="PRU01360"/>
    </source>
</evidence>
<dbReference type="PROSITE" id="PS52016">
    <property type="entry name" value="TONB_DEPENDENT_REC_3"/>
    <property type="match status" value="1"/>
</dbReference>
<keyword evidence="10 11" id="KW-0998">Cell outer membrane</keyword>
<gene>
    <name evidence="16" type="ORF">SAMN06296416_10215</name>
</gene>
<dbReference type="Pfam" id="PF07715">
    <property type="entry name" value="Plug"/>
    <property type="match status" value="1"/>
</dbReference>
<evidence type="ECO:0000256" key="4">
    <source>
        <dbReference type="ARBA" id="ARBA00022692"/>
    </source>
</evidence>
<dbReference type="PANTHER" id="PTHR30069">
    <property type="entry name" value="TONB-DEPENDENT OUTER MEMBRANE RECEPTOR"/>
    <property type="match status" value="1"/>
</dbReference>
<dbReference type="PANTHER" id="PTHR30069:SF53">
    <property type="entry name" value="COLICIN I RECEPTOR-RELATED"/>
    <property type="match status" value="1"/>
</dbReference>
<dbReference type="EMBL" id="OCND01000002">
    <property type="protein sequence ID" value="SOD52653.1"/>
    <property type="molecule type" value="Genomic_DNA"/>
</dbReference>
<keyword evidence="8" id="KW-0626">Porin</keyword>
<dbReference type="RefSeq" id="WP_097121286.1">
    <property type="nucleotide sequence ID" value="NZ_OCND01000002.1"/>
</dbReference>
<evidence type="ECO:0000259" key="15">
    <source>
        <dbReference type="Pfam" id="PF07715"/>
    </source>
</evidence>
<dbReference type="GO" id="GO:0009279">
    <property type="term" value="C:cell outer membrane"/>
    <property type="evidence" value="ECO:0007669"/>
    <property type="project" value="UniProtKB-SubCell"/>
</dbReference>
<organism evidence="16 17">
    <name type="scientific">Pseudoxanthomonas wuyuanensis</name>
    <dbReference type="NCBI Taxonomy" id="1073196"/>
    <lineage>
        <taxon>Bacteria</taxon>
        <taxon>Pseudomonadati</taxon>
        <taxon>Pseudomonadota</taxon>
        <taxon>Gammaproteobacteria</taxon>
        <taxon>Lysobacterales</taxon>
        <taxon>Lysobacteraceae</taxon>
        <taxon>Pseudoxanthomonas</taxon>
    </lineage>
</organism>
<keyword evidence="17" id="KW-1185">Reference proteome</keyword>
<evidence type="ECO:0000256" key="3">
    <source>
        <dbReference type="ARBA" id="ARBA00022452"/>
    </source>
</evidence>
<dbReference type="InterPro" id="IPR036942">
    <property type="entry name" value="Beta-barrel_TonB_sf"/>
</dbReference>
<evidence type="ECO:0000313" key="17">
    <source>
        <dbReference type="Proteomes" id="UP000219374"/>
    </source>
</evidence>
<dbReference type="Gene3D" id="2.40.170.20">
    <property type="entry name" value="TonB-dependent receptor, beta-barrel domain"/>
    <property type="match status" value="1"/>
</dbReference>
<dbReference type="OrthoDB" id="9764669at2"/>
<feature type="signal peptide" evidence="13">
    <location>
        <begin position="1"/>
        <end position="29"/>
    </location>
</feature>
<reference evidence="16 17" key="1">
    <citation type="submission" date="2017-09" db="EMBL/GenBank/DDBJ databases">
        <authorList>
            <person name="Ehlers B."/>
            <person name="Leendertz F.H."/>
        </authorList>
    </citation>
    <scope>NUCLEOTIDE SEQUENCE [LARGE SCALE GENOMIC DNA]</scope>
    <source>
        <strain evidence="16 17">CGMCC 1.10978</strain>
    </source>
</reference>
<evidence type="ECO:0000256" key="1">
    <source>
        <dbReference type="ARBA" id="ARBA00004571"/>
    </source>
</evidence>
<dbReference type="AlphaFoldDB" id="A0A286D1X5"/>